<evidence type="ECO:0008006" key="3">
    <source>
        <dbReference type="Google" id="ProtNLM"/>
    </source>
</evidence>
<evidence type="ECO:0000313" key="2">
    <source>
        <dbReference type="Proteomes" id="UP001382904"/>
    </source>
</evidence>
<sequence length="105" mass="11242">MIPERVVARIAARAAREALATHTDTSAAHAKLAAPHASVTVGSGTARLGLTLDLPYPTDLARASRQVQHHVSERVAHLTGMRVTEVTLAIEHLVPSNGLEDRRVQ</sequence>
<comment type="caution">
    <text evidence="1">The sequence shown here is derived from an EMBL/GenBank/DDBJ whole genome shotgun (WGS) entry which is preliminary data.</text>
</comment>
<name>A0ABU8UCP1_9ACTN</name>
<protein>
    <recommendedName>
        <fullName evidence="3">Asp23/Gls24 family envelope stress response protein</fullName>
    </recommendedName>
</protein>
<evidence type="ECO:0000313" key="1">
    <source>
        <dbReference type="EMBL" id="MEJ8645660.1"/>
    </source>
</evidence>
<keyword evidence="2" id="KW-1185">Reference proteome</keyword>
<dbReference type="EMBL" id="JBBKAM010000004">
    <property type="protein sequence ID" value="MEJ8645660.1"/>
    <property type="molecule type" value="Genomic_DNA"/>
</dbReference>
<organism evidence="1 2">
    <name type="scientific">Streptomyces caledonius</name>
    <dbReference type="NCBI Taxonomy" id="3134107"/>
    <lineage>
        <taxon>Bacteria</taxon>
        <taxon>Bacillati</taxon>
        <taxon>Actinomycetota</taxon>
        <taxon>Actinomycetes</taxon>
        <taxon>Kitasatosporales</taxon>
        <taxon>Streptomycetaceae</taxon>
        <taxon>Streptomyces</taxon>
    </lineage>
</organism>
<reference evidence="1 2" key="1">
    <citation type="submission" date="2024-03" db="EMBL/GenBank/DDBJ databases">
        <title>Novel Streptomyces species of biotechnological and ecological value are a feature of Machair soil.</title>
        <authorList>
            <person name="Prole J.R."/>
            <person name="Goodfellow M."/>
            <person name="Allenby N."/>
            <person name="Ward A.C."/>
        </authorList>
    </citation>
    <scope>NUCLEOTIDE SEQUENCE [LARGE SCALE GENOMIC DNA]</scope>
    <source>
        <strain evidence="1 2">MS1.HAVA.3</strain>
    </source>
</reference>
<proteinExistence type="predicted"/>
<gene>
    <name evidence="1" type="ORF">WKI68_39540</name>
</gene>
<dbReference type="Proteomes" id="UP001382904">
    <property type="component" value="Unassembled WGS sequence"/>
</dbReference>
<accession>A0ABU8UCP1</accession>